<reference evidence="1" key="1">
    <citation type="submission" date="2021-01" db="EMBL/GenBank/DDBJ databases">
        <title>Genome Sequencing of Type Strains.</title>
        <authorList>
            <person name="Lemaire J.F."/>
            <person name="Inderbitzin P."/>
            <person name="Collins S.B."/>
            <person name="Wespe N."/>
            <person name="Knight-Connoni V."/>
        </authorList>
    </citation>
    <scope>NUCLEOTIDE SEQUENCE</scope>
    <source>
        <strain evidence="1">DSM 14562</strain>
    </source>
</reference>
<name>A0AA41DCA7_9SPHN</name>
<comment type="caution">
    <text evidence="1">The sequence shown here is derived from an EMBL/GenBank/DDBJ whole genome shotgun (WGS) entry which is preliminary data.</text>
</comment>
<evidence type="ECO:0000313" key="1">
    <source>
        <dbReference type="EMBL" id="MBN3559091.1"/>
    </source>
</evidence>
<evidence type="ECO:0000313" key="2">
    <source>
        <dbReference type="Proteomes" id="UP000704529"/>
    </source>
</evidence>
<dbReference type="EMBL" id="JAFHKU010000131">
    <property type="protein sequence ID" value="MBN3559091.1"/>
    <property type="molecule type" value="Genomic_DNA"/>
</dbReference>
<gene>
    <name evidence="1" type="ORF">JYA60_12735</name>
</gene>
<dbReference type="AlphaFoldDB" id="A0AA41DCA7"/>
<protein>
    <submittedName>
        <fullName evidence="1">Uncharacterized protein</fullName>
    </submittedName>
</protein>
<organism evidence="1 2">
    <name type="scientific">Sphingomonas yabuuchiae</name>
    <dbReference type="NCBI Taxonomy" id="172044"/>
    <lineage>
        <taxon>Bacteria</taxon>
        <taxon>Pseudomonadati</taxon>
        <taxon>Pseudomonadota</taxon>
        <taxon>Alphaproteobacteria</taxon>
        <taxon>Sphingomonadales</taxon>
        <taxon>Sphingomonadaceae</taxon>
        <taxon>Sphingomonas</taxon>
    </lineage>
</organism>
<accession>A0AA41DCA7</accession>
<sequence>MHRLEGQDCRGCNFTPEENLEYHDLSDRIEVATFQRQSMSAALSAVAVEEQDASRSATTGPEPELETFVRAWARLAAVRDLRAIGRSRSE</sequence>
<proteinExistence type="predicted"/>
<dbReference type="Proteomes" id="UP000704529">
    <property type="component" value="Unassembled WGS sequence"/>
</dbReference>
<dbReference type="RefSeq" id="WP_184104499.1">
    <property type="nucleotide sequence ID" value="NZ_JACHNX010000002.1"/>
</dbReference>